<dbReference type="STRING" id="634436.SAMN05216361_1189"/>
<keyword evidence="2" id="KW-0413">Isomerase</keyword>
<evidence type="ECO:0000313" key="11">
    <source>
        <dbReference type="EMBL" id="SHG07626.1"/>
    </source>
</evidence>
<dbReference type="InterPro" id="IPR050188">
    <property type="entry name" value="RluA_PseudoU_synthase"/>
</dbReference>
<dbReference type="InterPro" id="IPR020103">
    <property type="entry name" value="PsdUridine_synth_cat_dom_sf"/>
</dbReference>
<accession>A0A1M5GV41</accession>
<dbReference type="EC" id="5.4.99.26" evidence="5"/>
<feature type="domain" description="Pseudouridine synthase RsuA/RluA-like" evidence="10">
    <location>
        <begin position="26"/>
        <end position="184"/>
    </location>
</feature>
<dbReference type="Proteomes" id="UP000184520">
    <property type="component" value="Unassembled WGS sequence"/>
</dbReference>
<dbReference type="Pfam" id="PF00849">
    <property type="entry name" value="PseudoU_synth_2"/>
    <property type="match status" value="1"/>
</dbReference>
<evidence type="ECO:0000256" key="1">
    <source>
        <dbReference type="ARBA" id="ARBA00022694"/>
    </source>
</evidence>
<gene>
    <name evidence="11" type="ORF">SAMN05216361_1189</name>
</gene>
<evidence type="ECO:0000256" key="5">
    <source>
        <dbReference type="ARBA" id="ARBA00038943"/>
    </source>
</evidence>
<evidence type="ECO:0000256" key="4">
    <source>
        <dbReference type="ARBA" id="ARBA00037670"/>
    </source>
</evidence>
<reference evidence="12" key="1">
    <citation type="submission" date="2016-11" db="EMBL/GenBank/DDBJ databases">
        <authorList>
            <person name="Varghese N."/>
            <person name="Submissions S."/>
        </authorList>
    </citation>
    <scope>NUCLEOTIDE SEQUENCE [LARGE SCALE GENOMIC DNA]</scope>
    <source>
        <strain evidence="12">CGMCC 1.8995</strain>
    </source>
</reference>
<dbReference type="GO" id="GO:0000455">
    <property type="term" value="P:enzyme-directed rRNA pseudouridine synthesis"/>
    <property type="evidence" value="ECO:0007669"/>
    <property type="project" value="TreeGrafter"/>
</dbReference>
<evidence type="ECO:0000256" key="3">
    <source>
        <dbReference type="ARBA" id="ARBA00036607"/>
    </source>
</evidence>
<evidence type="ECO:0000256" key="8">
    <source>
        <dbReference type="ARBA" id="ARBA00041975"/>
    </source>
</evidence>
<name>A0A1M5GV41_9ALTE</name>
<dbReference type="GO" id="GO:0008033">
    <property type="term" value="P:tRNA processing"/>
    <property type="evidence" value="ECO:0007669"/>
    <property type="project" value="UniProtKB-KW"/>
</dbReference>
<evidence type="ECO:0000256" key="6">
    <source>
        <dbReference type="ARBA" id="ARBA00040675"/>
    </source>
</evidence>
<dbReference type="PROSITE" id="PS01129">
    <property type="entry name" value="PSI_RLU"/>
    <property type="match status" value="1"/>
</dbReference>
<dbReference type="InterPro" id="IPR006145">
    <property type="entry name" value="PsdUridine_synth_RsuA/RluA"/>
</dbReference>
<evidence type="ECO:0000313" key="12">
    <source>
        <dbReference type="Proteomes" id="UP000184520"/>
    </source>
</evidence>
<comment type="catalytic activity">
    <reaction evidence="3">
        <text>uridine(65) in tRNA = pseudouridine(65) in tRNA</text>
        <dbReference type="Rhea" id="RHEA:42536"/>
        <dbReference type="Rhea" id="RHEA-COMP:10103"/>
        <dbReference type="Rhea" id="RHEA-COMP:10104"/>
        <dbReference type="ChEBI" id="CHEBI:65314"/>
        <dbReference type="ChEBI" id="CHEBI:65315"/>
        <dbReference type="EC" id="5.4.99.26"/>
    </reaction>
</comment>
<dbReference type="GO" id="GO:0003723">
    <property type="term" value="F:RNA binding"/>
    <property type="evidence" value="ECO:0007669"/>
    <property type="project" value="InterPro"/>
</dbReference>
<keyword evidence="1" id="KW-0819">tRNA processing</keyword>
<dbReference type="AlphaFoldDB" id="A0A1M5GV41"/>
<dbReference type="RefSeq" id="WP_245819124.1">
    <property type="nucleotide sequence ID" value="NZ_FQWD01000002.1"/>
</dbReference>
<organism evidence="11 12">
    <name type="scientific">Marisediminitalea aggregata</name>
    <dbReference type="NCBI Taxonomy" id="634436"/>
    <lineage>
        <taxon>Bacteria</taxon>
        <taxon>Pseudomonadati</taxon>
        <taxon>Pseudomonadota</taxon>
        <taxon>Gammaproteobacteria</taxon>
        <taxon>Alteromonadales</taxon>
        <taxon>Alteromonadaceae</taxon>
        <taxon>Marisediminitalea</taxon>
    </lineage>
</organism>
<evidence type="ECO:0000259" key="10">
    <source>
        <dbReference type="Pfam" id="PF00849"/>
    </source>
</evidence>
<dbReference type="PANTHER" id="PTHR21600">
    <property type="entry name" value="MITOCHONDRIAL RNA PSEUDOURIDINE SYNTHASE"/>
    <property type="match status" value="1"/>
</dbReference>
<comment type="function">
    <text evidence="4">Responsible for synthesis of pseudouridine from uracil-65 in transfer RNAs.</text>
</comment>
<dbReference type="GO" id="GO:0160149">
    <property type="term" value="F:tRNA pseudouridine(65) synthase activity"/>
    <property type="evidence" value="ECO:0007669"/>
    <property type="project" value="UniProtKB-EC"/>
</dbReference>
<evidence type="ECO:0000256" key="7">
    <source>
        <dbReference type="ARBA" id="ARBA00041803"/>
    </source>
</evidence>
<keyword evidence="12" id="KW-1185">Reference proteome</keyword>
<evidence type="ECO:0000256" key="2">
    <source>
        <dbReference type="ARBA" id="ARBA00023235"/>
    </source>
</evidence>
<dbReference type="PANTHER" id="PTHR21600:SF56">
    <property type="entry name" value="TRNA PSEUDOURIDINE SYNTHASE C"/>
    <property type="match status" value="1"/>
</dbReference>
<dbReference type="InterPro" id="IPR006224">
    <property type="entry name" value="PsdUridine_synth_RluA-like_CS"/>
</dbReference>
<sequence>MMDTPACSPSPESKETLQILYQDEWLVAVYKPAGLLVHRSPIDKHETRFAVQILRDQIGQHVFPLHRLDRPTAGILLFALQSETASTMNAQMMGFGVKKEYRALVRGYVKAHGMLDYALKYRWDKMADANRVKAVPPQPAHTDYWPLAHYELPYAVGRYDTARYSWLGLRPYSGRKHQLRRHLIHLRHPIVGDTTHGDGKHNQFLRDTFDCQRLMLVCTQMGFYHPVSRQWLSIECQPDSEIEELLVSWQPFLTWSLQKGK</sequence>
<proteinExistence type="predicted"/>
<dbReference type="EMBL" id="FQWD01000002">
    <property type="protein sequence ID" value="SHG07626.1"/>
    <property type="molecule type" value="Genomic_DNA"/>
</dbReference>
<dbReference type="SUPFAM" id="SSF55120">
    <property type="entry name" value="Pseudouridine synthase"/>
    <property type="match status" value="1"/>
</dbReference>
<protein>
    <recommendedName>
        <fullName evidence="6">tRNA pseudouridine synthase C</fullName>
        <ecNumber evidence="5">5.4.99.26</ecNumber>
    </recommendedName>
    <alternativeName>
        <fullName evidence="8">tRNA pseudouridine(65) synthase</fullName>
    </alternativeName>
    <alternativeName>
        <fullName evidence="9">tRNA pseudouridylate synthase C</fullName>
    </alternativeName>
    <alternativeName>
        <fullName evidence="7">tRNA-uridine isomerase C</fullName>
    </alternativeName>
</protein>
<dbReference type="Gene3D" id="3.30.2350.10">
    <property type="entry name" value="Pseudouridine synthase"/>
    <property type="match status" value="1"/>
</dbReference>
<evidence type="ECO:0000256" key="9">
    <source>
        <dbReference type="ARBA" id="ARBA00043049"/>
    </source>
</evidence>